<accession>A0A7W6G559</accession>
<keyword evidence="3" id="KW-1185">Reference proteome</keyword>
<evidence type="ECO:0000313" key="3">
    <source>
        <dbReference type="Proteomes" id="UP000548867"/>
    </source>
</evidence>
<evidence type="ECO:0000313" key="2">
    <source>
        <dbReference type="EMBL" id="MBB3953966.1"/>
    </source>
</evidence>
<gene>
    <name evidence="2" type="ORF">GGR38_000893</name>
</gene>
<sequence>MLAMLAASLGNAPAKAQKSVCDRACLSGFITGYVDALAHHRPAALPLAKSARFTENGVAIPLGEGLWTGVSAVGERYRYDYIDTAAGQVAAHLDFVENGKPGLMSLRLKVEGGRISEIETVVNRGAANAERMVPPEPLWEAPEPSATRLTRAQLAAVAQSYLAAVAAGDGSKAPFDPDTCVRLENGGVMAQTANDHPPQPGPNAQSPVAWIRLVASTLGMGCAKQLDTGIYGFITSYNNARFPVIDVERQIVFGQWNFRRRGDVKGVTYNGAFVPFMESTQFPNENLLGQAFKIRHGKIIRVQGVFLNANVYKSGTGWTGGHDGPVAGPR</sequence>
<organism evidence="2 3">
    <name type="scientific">Novosphingobium sediminicola</name>
    <dbReference type="NCBI Taxonomy" id="563162"/>
    <lineage>
        <taxon>Bacteria</taxon>
        <taxon>Pseudomonadati</taxon>
        <taxon>Pseudomonadota</taxon>
        <taxon>Alphaproteobacteria</taxon>
        <taxon>Sphingomonadales</taxon>
        <taxon>Sphingomonadaceae</taxon>
        <taxon>Novosphingobium</taxon>
    </lineage>
</organism>
<name>A0A7W6G559_9SPHN</name>
<protein>
    <recommendedName>
        <fullName evidence="1">DUF8021 domain-containing protein</fullName>
    </recommendedName>
</protein>
<dbReference type="Proteomes" id="UP000548867">
    <property type="component" value="Unassembled WGS sequence"/>
</dbReference>
<dbReference type="EMBL" id="JACIDX010000003">
    <property type="protein sequence ID" value="MBB3953966.1"/>
    <property type="molecule type" value="Genomic_DNA"/>
</dbReference>
<dbReference type="Pfam" id="PF26061">
    <property type="entry name" value="DUF8021"/>
    <property type="match status" value="2"/>
</dbReference>
<evidence type="ECO:0000259" key="1">
    <source>
        <dbReference type="Pfam" id="PF26061"/>
    </source>
</evidence>
<reference evidence="2 3" key="1">
    <citation type="submission" date="2020-08" db="EMBL/GenBank/DDBJ databases">
        <title>Genomic Encyclopedia of Type Strains, Phase IV (KMG-IV): sequencing the most valuable type-strain genomes for metagenomic binning, comparative biology and taxonomic classification.</title>
        <authorList>
            <person name="Goeker M."/>
        </authorList>
    </citation>
    <scope>NUCLEOTIDE SEQUENCE [LARGE SCALE GENOMIC DNA]</scope>
    <source>
        <strain evidence="2 3">DSM 27057</strain>
    </source>
</reference>
<feature type="domain" description="DUF8021" evidence="1">
    <location>
        <begin position="22"/>
        <end position="121"/>
    </location>
</feature>
<dbReference type="AlphaFoldDB" id="A0A7W6G559"/>
<proteinExistence type="predicted"/>
<feature type="domain" description="DUF8021" evidence="1">
    <location>
        <begin position="148"/>
        <end position="305"/>
    </location>
</feature>
<dbReference type="InterPro" id="IPR058334">
    <property type="entry name" value="DUF8021"/>
</dbReference>
<comment type="caution">
    <text evidence="2">The sequence shown here is derived from an EMBL/GenBank/DDBJ whole genome shotgun (WGS) entry which is preliminary data.</text>
</comment>